<dbReference type="InterPro" id="IPR036464">
    <property type="entry name" value="Rubisco_LSMT_subst-bd_sf"/>
</dbReference>
<dbReference type="SMART" id="SM01063">
    <property type="entry name" value="CBM49"/>
    <property type="match status" value="1"/>
</dbReference>
<accession>F4PUR3</accession>
<dbReference type="InterPro" id="IPR019028">
    <property type="entry name" value="CBM_49"/>
</dbReference>
<keyword evidence="6" id="KW-1185">Reference proteome</keyword>
<proteinExistence type="predicted"/>
<dbReference type="GO" id="GO:0030246">
    <property type="term" value="F:carbohydrate binding"/>
    <property type="evidence" value="ECO:0007669"/>
    <property type="project" value="InterPro"/>
</dbReference>
<dbReference type="CDD" id="cd10527">
    <property type="entry name" value="SET_LSMT"/>
    <property type="match status" value="1"/>
</dbReference>
<dbReference type="Pfam" id="PF00856">
    <property type="entry name" value="SET"/>
    <property type="match status" value="1"/>
</dbReference>
<dbReference type="OrthoDB" id="441812at2759"/>
<gene>
    <name evidence="5" type="ORF">DFA_00957</name>
</gene>
<dbReference type="PANTHER" id="PTHR13271">
    <property type="entry name" value="UNCHARACTERIZED PUTATIVE METHYLTRANSFERASE"/>
    <property type="match status" value="1"/>
</dbReference>
<name>F4PUR3_CACFS</name>
<dbReference type="PANTHER" id="PTHR13271:SF153">
    <property type="entry name" value="SET DOMAIN-CONTAINING PROTEIN"/>
    <property type="match status" value="1"/>
</dbReference>
<dbReference type="InterPro" id="IPR050600">
    <property type="entry name" value="SETD3_SETD6_MTase"/>
</dbReference>
<evidence type="ECO:0000313" key="5">
    <source>
        <dbReference type="EMBL" id="EGG21082.1"/>
    </source>
</evidence>
<keyword evidence="1" id="KW-0489">Methyltransferase</keyword>
<dbReference type="SUPFAM" id="SSF81822">
    <property type="entry name" value="RuBisCo LSMT C-terminal, substrate-binding domain"/>
    <property type="match status" value="1"/>
</dbReference>
<dbReference type="InterPro" id="IPR001214">
    <property type="entry name" value="SET_dom"/>
</dbReference>
<dbReference type="EMBL" id="GL883010">
    <property type="protein sequence ID" value="EGG21082.1"/>
    <property type="molecule type" value="Genomic_DNA"/>
</dbReference>
<dbReference type="GO" id="GO:0032259">
    <property type="term" value="P:methylation"/>
    <property type="evidence" value="ECO:0007669"/>
    <property type="project" value="UniProtKB-KW"/>
</dbReference>
<dbReference type="Pfam" id="PF09273">
    <property type="entry name" value="Rubis-subs-bind"/>
    <property type="match status" value="1"/>
</dbReference>
<dbReference type="InterPro" id="IPR015353">
    <property type="entry name" value="Rubisco_LSMT_subst-bd"/>
</dbReference>
<dbReference type="PROSITE" id="PS50280">
    <property type="entry name" value="SET"/>
    <property type="match status" value="1"/>
</dbReference>
<dbReference type="KEGG" id="dfa:DFA_00957"/>
<organism evidence="5 6">
    <name type="scientific">Cavenderia fasciculata</name>
    <name type="common">Slime mold</name>
    <name type="synonym">Dictyostelium fasciculatum</name>
    <dbReference type="NCBI Taxonomy" id="261658"/>
    <lineage>
        <taxon>Eukaryota</taxon>
        <taxon>Amoebozoa</taxon>
        <taxon>Evosea</taxon>
        <taxon>Eumycetozoa</taxon>
        <taxon>Dictyostelia</taxon>
        <taxon>Acytosteliales</taxon>
        <taxon>Cavenderiaceae</taxon>
        <taxon>Cavenderia</taxon>
    </lineage>
</organism>
<dbReference type="OMA" id="RNDRMFK"/>
<dbReference type="STRING" id="1054147.F4PUR3"/>
<evidence type="ECO:0000259" key="4">
    <source>
        <dbReference type="PROSITE" id="PS50280"/>
    </source>
</evidence>
<evidence type="ECO:0000313" key="6">
    <source>
        <dbReference type="Proteomes" id="UP000007797"/>
    </source>
</evidence>
<keyword evidence="2" id="KW-0808">Transferase</keyword>
<dbReference type="GO" id="GO:0016279">
    <property type="term" value="F:protein-lysine N-methyltransferase activity"/>
    <property type="evidence" value="ECO:0007669"/>
    <property type="project" value="TreeGrafter"/>
</dbReference>
<dbReference type="SUPFAM" id="SSF82199">
    <property type="entry name" value="SET domain"/>
    <property type="match status" value="1"/>
</dbReference>
<dbReference type="Gene3D" id="3.90.1420.10">
    <property type="entry name" value="Rubisco LSMT, substrate-binding domain"/>
    <property type="match status" value="1"/>
</dbReference>
<feature type="domain" description="SET" evidence="4">
    <location>
        <begin position="225"/>
        <end position="461"/>
    </location>
</feature>
<sequence>MEIKNNATLEFSQNALGVQQTQVHCIAIQYYKNGSKQHHQHHHTYIASLMVSTSLAHRYSCAGTVCGSGQVCKYSHELQRPYCVLDDECANILIVHNKTETWVEASVEYSKFVVYVINYGNVAIKNFWIGSDDCTLQFRNNNPTVNGGELWSIQFDSFHDVFTLPTYVTSIPCFGSHSFGYIIKGHTTPTLRILGVQTSTSISTTPEDLKSFQQWLSNKNTYLNPSIDIVDLGPPFGRSMVANTNIKKDEILVEIPKGIMMTPKSMIKNLPRFIIDWMDEMKISRTDQQAIAIIYSILHEDSYWYEYVSILPKQFTTTVYFTREEMTQLQASPVHRFTEMRLNGVHRHYDTTISRLRFGYEGGEDDSTKTKTKSQLDAMKEFKDDRYTLDQFKWALGCVWSRAFSLSEEDGGMVPLADMFNADTVISRSKVHPKISASSPSLVYTASQDIEAGEQIFTPYGVYKTLGSGQMLMDYGFIHEDGSSADSTIVTVAPIPPSEPLYDLKRHLMQSNGIESEEFTITKNKLAKELFLFARIKSINKKESDQASAHFMSTQRHSMLNPRNEKAALRLLSNLISRHLDAYQTTIDQDNQILKEIEKDKTNTNHSSVTFNTINAIKLRLMEKNILNSFLKSINSIRDIGGN</sequence>
<reference evidence="6" key="1">
    <citation type="journal article" date="2011" name="Genome Res.">
        <title>Phylogeny-wide analysis of social amoeba genomes highlights ancient origins for complex intercellular communication.</title>
        <authorList>
            <person name="Heidel A.J."/>
            <person name="Lawal H.M."/>
            <person name="Felder M."/>
            <person name="Schilde C."/>
            <person name="Helps N.R."/>
            <person name="Tunggal B."/>
            <person name="Rivero F."/>
            <person name="John U."/>
            <person name="Schleicher M."/>
            <person name="Eichinger L."/>
            <person name="Platzer M."/>
            <person name="Noegel A.A."/>
            <person name="Schaap P."/>
            <person name="Gloeckner G."/>
        </authorList>
    </citation>
    <scope>NUCLEOTIDE SEQUENCE [LARGE SCALE GENOMIC DNA]</scope>
    <source>
        <strain evidence="6">SH3</strain>
    </source>
</reference>
<dbReference type="Pfam" id="PF09478">
    <property type="entry name" value="CBM49"/>
    <property type="match status" value="1"/>
</dbReference>
<dbReference type="InterPro" id="IPR046341">
    <property type="entry name" value="SET_dom_sf"/>
</dbReference>
<evidence type="ECO:0000256" key="1">
    <source>
        <dbReference type="ARBA" id="ARBA00022603"/>
    </source>
</evidence>
<protein>
    <recommendedName>
        <fullName evidence="4">SET domain-containing protein</fullName>
    </recommendedName>
</protein>
<evidence type="ECO:0000256" key="3">
    <source>
        <dbReference type="ARBA" id="ARBA00022691"/>
    </source>
</evidence>
<dbReference type="GeneID" id="14872890"/>
<dbReference type="AlphaFoldDB" id="F4PUR3"/>
<dbReference type="Proteomes" id="UP000007797">
    <property type="component" value="Unassembled WGS sequence"/>
</dbReference>
<dbReference type="Gene3D" id="3.90.1410.10">
    <property type="entry name" value="set domain protein methyltransferase, domain 1"/>
    <property type="match status" value="1"/>
</dbReference>
<keyword evidence="3" id="KW-0949">S-adenosyl-L-methionine</keyword>
<dbReference type="RefSeq" id="XP_004358932.1">
    <property type="nucleotide sequence ID" value="XM_004358875.1"/>
</dbReference>
<evidence type="ECO:0000256" key="2">
    <source>
        <dbReference type="ARBA" id="ARBA00022679"/>
    </source>
</evidence>